<dbReference type="InterPro" id="IPR052715">
    <property type="entry name" value="RAYT_transposase"/>
</dbReference>
<dbReference type="Gene3D" id="3.30.70.1290">
    <property type="entry name" value="Transposase IS200-like"/>
    <property type="match status" value="1"/>
</dbReference>
<dbReference type="Proteomes" id="UP000054715">
    <property type="component" value="Unassembled WGS sequence"/>
</dbReference>
<evidence type="ECO:0000259" key="1">
    <source>
        <dbReference type="SMART" id="SM01321"/>
    </source>
</evidence>
<evidence type="ECO:0000313" key="3">
    <source>
        <dbReference type="EMBL" id="OCH97599.1"/>
    </source>
</evidence>
<comment type="caution">
    <text evidence="2">The sequence shown here is derived from an EMBL/GenBank/DDBJ whole genome shotgun (WGS) entry which is preliminary data.</text>
</comment>
<dbReference type="InterPro" id="IPR036515">
    <property type="entry name" value="Transposase_17_sf"/>
</dbReference>
<dbReference type="SMART" id="SM01321">
    <property type="entry name" value="Y1_Tnp"/>
    <property type="match status" value="1"/>
</dbReference>
<name>A0A0W0UGU8_9GAMM</name>
<proteinExistence type="predicted"/>
<dbReference type="SUPFAM" id="SSF143422">
    <property type="entry name" value="Transposase IS200-like"/>
    <property type="match status" value="1"/>
</dbReference>
<dbReference type="PANTHER" id="PTHR36966:SF1">
    <property type="entry name" value="REP-ASSOCIATED TYROSINE TRANSPOSASE"/>
    <property type="match status" value="1"/>
</dbReference>
<evidence type="ECO:0000313" key="5">
    <source>
        <dbReference type="Proteomes" id="UP000093336"/>
    </source>
</evidence>
<reference evidence="3 5" key="2">
    <citation type="submission" date="2016-05" db="EMBL/GenBank/DDBJ databases">
        <authorList>
            <person name="Prochazka B."/>
            <person name="Indra A."/>
            <person name="Hasenberger P."/>
            <person name="Blaschitz M."/>
            <person name="Wagner L."/>
            <person name="Wewalka G."/>
            <person name="Sorschag S."/>
            <person name="Schmid D."/>
            <person name="Ruppitsch W."/>
        </authorList>
    </citation>
    <scope>NUCLEOTIDE SEQUENCE [LARGE SCALE GENOMIC DNA]</scope>
    <source>
        <strain evidence="3 5">974010_12</strain>
    </source>
</reference>
<gene>
    <name evidence="3" type="ORF">A8135_13990</name>
    <name evidence="2" type="ORF">Ljam_1049</name>
</gene>
<dbReference type="AlphaFoldDB" id="A0A0W0UGU8"/>
<dbReference type="PATRIC" id="fig|455.5.peg.1112"/>
<sequence>MVNYRRDKTKGGTYFFTLALQNRQSRLLTKYIKLLGHSFRRAQLNNFFTVDAIVILPEHLHTVITLPDGDANYSTRLRQIKTYFLHALLNQGQPLTKNYRNEYNLWQKRFWEHLIRDEQDKITHIDYIHYNPVKHNLVKQVQDWPHSSFHRYVRKGLLNYDWGGTVSSRSLGELK</sequence>
<reference evidence="2 4" key="1">
    <citation type="submission" date="2015-11" db="EMBL/GenBank/DDBJ databases">
        <title>Genomic analysis of 38 Legionella species identifies large and diverse effector repertoires.</title>
        <authorList>
            <person name="Burstein D."/>
            <person name="Amaro F."/>
            <person name="Zusman T."/>
            <person name="Lifshitz Z."/>
            <person name="Cohen O."/>
            <person name="Gilbert J.A."/>
            <person name="Pupko T."/>
            <person name="Shuman H.A."/>
            <person name="Segal G."/>
        </authorList>
    </citation>
    <scope>NUCLEOTIDE SEQUENCE [LARGE SCALE GENOMIC DNA]</scope>
    <source>
        <strain evidence="2 4">JA-26-G1-E2</strain>
    </source>
</reference>
<protein>
    <submittedName>
        <fullName evidence="2">Transposase IS200 like protein</fullName>
    </submittedName>
</protein>
<organism evidence="2 4">
    <name type="scientific">Legionella jamestowniensis</name>
    <dbReference type="NCBI Taxonomy" id="455"/>
    <lineage>
        <taxon>Bacteria</taxon>
        <taxon>Pseudomonadati</taxon>
        <taxon>Pseudomonadota</taxon>
        <taxon>Gammaproteobacteria</taxon>
        <taxon>Legionellales</taxon>
        <taxon>Legionellaceae</taxon>
        <taxon>Legionella</taxon>
    </lineage>
</organism>
<dbReference type="NCBIfam" id="NF047646">
    <property type="entry name" value="REP_Tyr_transpos"/>
    <property type="match status" value="1"/>
</dbReference>
<dbReference type="STRING" id="455.Ljam_1049"/>
<dbReference type="EMBL" id="LYOZ01000030">
    <property type="protein sequence ID" value="OCH97599.1"/>
    <property type="molecule type" value="Genomic_DNA"/>
</dbReference>
<feature type="domain" description="Transposase IS200-like" evidence="1">
    <location>
        <begin position="9"/>
        <end position="131"/>
    </location>
</feature>
<dbReference type="InterPro" id="IPR002686">
    <property type="entry name" value="Transposase_17"/>
</dbReference>
<keyword evidence="5" id="KW-1185">Reference proteome</keyword>
<evidence type="ECO:0000313" key="2">
    <source>
        <dbReference type="EMBL" id="KTD06854.1"/>
    </source>
</evidence>
<dbReference type="Proteomes" id="UP000093336">
    <property type="component" value="Unassembled WGS sequence"/>
</dbReference>
<dbReference type="GO" id="GO:0043565">
    <property type="term" value="F:sequence-specific DNA binding"/>
    <property type="evidence" value="ECO:0007669"/>
    <property type="project" value="TreeGrafter"/>
</dbReference>
<dbReference type="RefSeq" id="WP_058449083.1">
    <property type="nucleotide sequence ID" value="NZ_CAAAJF010000009.1"/>
</dbReference>
<evidence type="ECO:0000313" key="4">
    <source>
        <dbReference type="Proteomes" id="UP000054715"/>
    </source>
</evidence>
<dbReference type="OrthoDB" id="9794403at2"/>
<dbReference type="PANTHER" id="PTHR36966">
    <property type="entry name" value="REP-ASSOCIATED TYROSINE TRANSPOSASE"/>
    <property type="match status" value="1"/>
</dbReference>
<dbReference type="GO" id="GO:0004803">
    <property type="term" value="F:transposase activity"/>
    <property type="evidence" value="ECO:0007669"/>
    <property type="project" value="InterPro"/>
</dbReference>
<dbReference type="GO" id="GO:0006313">
    <property type="term" value="P:DNA transposition"/>
    <property type="evidence" value="ECO:0007669"/>
    <property type="project" value="InterPro"/>
</dbReference>
<accession>A0A0W0UGU8</accession>
<dbReference type="EMBL" id="LNYG01000013">
    <property type="protein sequence ID" value="KTD06854.1"/>
    <property type="molecule type" value="Genomic_DNA"/>
</dbReference>